<proteinExistence type="inferred from homology"/>
<comment type="similarity">
    <text evidence="4">Belongs to the adenylate kinase family.</text>
</comment>
<dbReference type="OrthoDB" id="439792at2759"/>
<evidence type="ECO:0008006" key="7">
    <source>
        <dbReference type="Google" id="ProtNLM"/>
    </source>
</evidence>
<name>A0A813RIU3_9BILA</name>
<gene>
    <name evidence="5" type="ORF">VCS650_LOCUS3028</name>
</gene>
<dbReference type="CDD" id="cd01428">
    <property type="entry name" value="ADK"/>
    <property type="match status" value="1"/>
</dbReference>
<dbReference type="GO" id="GO:0019205">
    <property type="term" value="F:nucleobase-containing compound kinase activity"/>
    <property type="evidence" value="ECO:0007669"/>
    <property type="project" value="InterPro"/>
</dbReference>
<evidence type="ECO:0000313" key="6">
    <source>
        <dbReference type="Proteomes" id="UP000663891"/>
    </source>
</evidence>
<dbReference type="PRINTS" id="PR00094">
    <property type="entry name" value="ADENYLTKNASE"/>
</dbReference>
<dbReference type="InterPro" id="IPR000850">
    <property type="entry name" value="Adenylat/UMP-CMP_kin"/>
</dbReference>
<dbReference type="Pfam" id="PF00406">
    <property type="entry name" value="ADK"/>
    <property type="match status" value="1"/>
</dbReference>
<evidence type="ECO:0000256" key="1">
    <source>
        <dbReference type="ARBA" id="ARBA00022679"/>
    </source>
</evidence>
<dbReference type="PANTHER" id="PTHR23359">
    <property type="entry name" value="NUCLEOTIDE KINASE"/>
    <property type="match status" value="1"/>
</dbReference>
<dbReference type="Gene3D" id="3.40.50.300">
    <property type="entry name" value="P-loop containing nucleotide triphosphate hydrolases"/>
    <property type="match status" value="1"/>
</dbReference>
<evidence type="ECO:0000256" key="3">
    <source>
        <dbReference type="ARBA" id="ARBA00022777"/>
    </source>
</evidence>
<keyword evidence="1 4" id="KW-0808">Transferase</keyword>
<keyword evidence="2" id="KW-0547">Nucleotide-binding</keyword>
<dbReference type="AlphaFoldDB" id="A0A813RIU3"/>
<protein>
    <recommendedName>
        <fullName evidence="7">Adenylate kinase</fullName>
    </recommendedName>
</protein>
<dbReference type="SUPFAM" id="SSF52540">
    <property type="entry name" value="P-loop containing nucleoside triphosphate hydrolases"/>
    <property type="match status" value="1"/>
</dbReference>
<dbReference type="EMBL" id="CAJNON010000015">
    <property type="protein sequence ID" value="CAF0782656.1"/>
    <property type="molecule type" value="Genomic_DNA"/>
</dbReference>
<dbReference type="GO" id="GO:0006139">
    <property type="term" value="P:nucleobase-containing compound metabolic process"/>
    <property type="evidence" value="ECO:0007669"/>
    <property type="project" value="InterPro"/>
</dbReference>
<evidence type="ECO:0000313" key="5">
    <source>
        <dbReference type="EMBL" id="CAF0782656.1"/>
    </source>
</evidence>
<organism evidence="5 6">
    <name type="scientific">Adineta steineri</name>
    <dbReference type="NCBI Taxonomy" id="433720"/>
    <lineage>
        <taxon>Eukaryota</taxon>
        <taxon>Metazoa</taxon>
        <taxon>Spiralia</taxon>
        <taxon>Gnathifera</taxon>
        <taxon>Rotifera</taxon>
        <taxon>Eurotatoria</taxon>
        <taxon>Bdelloidea</taxon>
        <taxon>Adinetida</taxon>
        <taxon>Adinetidae</taxon>
        <taxon>Adineta</taxon>
    </lineage>
</organism>
<comment type="caution">
    <text evidence="5">The sequence shown here is derived from an EMBL/GenBank/DDBJ whole genome shotgun (WGS) entry which is preliminary data.</text>
</comment>
<dbReference type="InterPro" id="IPR027417">
    <property type="entry name" value="P-loop_NTPase"/>
</dbReference>
<dbReference type="Proteomes" id="UP000663891">
    <property type="component" value="Unassembled WGS sequence"/>
</dbReference>
<dbReference type="GO" id="GO:0005524">
    <property type="term" value="F:ATP binding"/>
    <property type="evidence" value="ECO:0007669"/>
    <property type="project" value="InterPro"/>
</dbReference>
<evidence type="ECO:0000256" key="2">
    <source>
        <dbReference type="ARBA" id="ARBA00022741"/>
    </source>
</evidence>
<keyword evidence="3 4" id="KW-0418">Kinase</keyword>
<reference evidence="5" key="1">
    <citation type="submission" date="2021-02" db="EMBL/GenBank/DDBJ databases">
        <authorList>
            <person name="Nowell W R."/>
        </authorList>
    </citation>
    <scope>NUCLEOTIDE SEQUENCE</scope>
</reference>
<accession>A0A813RIU3</accession>
<dbReference type="HAMAP" id="MF_00235">
    <property type="entry name" value="Adenylate_kinase_Adk"/>
    <property type="match status" value="1"/>
</dbReference>
<evidence type="ECO:0000256" key="4">
    <source>
        <dbReference type="RuleBase" id="RU003330"/>
    </source>
</evidence>
<sequence length="201" mass="23051">MELNNIQQLLNDNIILFMGAPLAGKSTQGTLLAKVLERPYVSTGNLFRNEVASGNELGQKIKVYMDSGELIPNELTITFLTTKFNDPIYQNGMILDGFPRNLSHMPILENILTNLDRKILVAIYLDVSKAQLDQRRIHRSRADDDNEIAERRYAVFQQETLPLVDLFESRNVLIKITYSSESPEDIHQRILQQLTMFTQKK</sequence>